<evidence type="ECO:0000259" key="3">
    <source>
        <dbReference type="SMART" id="SM00645"/>
    </source>
</evidence>
<dbReference type="OMA" id="RTVTHIK"/>
<reference evidence="4" key="2">
    <citation type="submission" date="2017-06" db="EMBL/GenBank/DDBJ databases">
        <title>WGS assembly of Brachypodium distachyon.</title>
        <authorList>
            <consortium name="The International Brachypodium Initiative"/>
            <person name="Lucas S."/>
            <person name="Harmon-Smith M."/>
            <person name="Lail K."/>
            <person name="Tice H."/>
            <person name="Grimwood J."/>
            <person name="Bruce D."/>
            <person name="Barry K."/>
            <person name="Shu S."/>
            <person name="Lindquist E."/>
            <person name="Wang M."/>
            <person name="Pitluck S."/>
            <person name="Vogel J.P."/>
            <person name="Garvin D.F."/>
            <person name="Mockler T.C."/>
            <person name="Schmutz J."/>
            <person name="Rokhsar D."/>
            <person name="Bevan M.W."/>
        </authorList>
    </citation>
    <scope>NUCLEOTIDE SEQUENCE</scope>
    <source>
        <strain evidence="4">Bd21</strain>
    </source>
</reference>
<dbReference type="InterPro" id="IPR000169">
    <property type="entry name" value="Pept_cys_AS"/>
</dbReference>
<keyword evidence="6" id="KW-1185">Reference proteome</keyword>
<dbReference type="Gene3D" id="3.90.70.10">
    <property type="entry name" value="Cysteine proteinases"/>
    <property type="match status" value="2"/>
</dbReference>
<dbReference type="Proteomes" id="UP000008810">
    <property type="component" value="Chromosome 1"/>
</dbReference>
<dbReference type="GO" id="GO:0004197">
    <property type="term" value="F:cysteine-type endopeptidase activity"/>
    <property type="evidence" value="ECO:0000318"/>
    <property type="project" value="GO_Central"/>
</dbReference>
<dbReference type="EMBL" id="CM000880">
    <property type="protein sequence ID" value="KQK21159.1"/>
    <property type="molecule type" value="Genomic_DNA"/>
</dbReference>
<dbReference type="STRING" id="15368.I1H4A5"/>
<name>I1H4A5_BRADI</name>
<gene>
    <name evidence="4" type="ORF">BRADI_1g59040v3</name>
</gene>
<evidence type="ECO:0000313" key="6">
    <source>
        <dbReference type="Proteomes" id="UP000008810"/>
    </source>
</evidence>
<dbReference type="InParanoid" id="I1H4A5"/>
<reference evidence="5" key="3">
    <citation type="submission" date="2018-08" db="UniProtKB">
        <authorList>
            <consortium name="EnsemblPlants"/>
        </authorList>
    </citation>
    <scope>IDENTIFICATION</scope>
    <source>
        <strain evidence="5">cv. Bd21</strain>
    </source>
</reference>
<dbReference type="Pfam" id="PF00112">
    <property type="entry name" value="Peptidase_C1"/>
    <property type="match status" value="2"/>
</dbReference>
<dbReference type="GO" id="GO:0051603">
    <property type="term" value="P:proteolysis involved in protein catabolic process"/>
    <property type="evidence" value="ECO:0000318"/>
    <property type="project" value="GO_Central"/>
</dbReference>
<accession>I1H4A5</accession>
<dbReference type="PROSITE" id="PS00139">
    <property type="entry name" value="THIOL_PROTEASE_CYS"/>
    <property type="match status" value="1"/>
</dbReference>
<comment type="similarity">
    <text evidence="1">Belongs to the peptidase C1 family.</text>
</comment>
<dbReference type="GO" id="GO:0005615">
    <property type="term" value="C:extracellular space"/>
    <property type="evidence" value="ECO:0000318"/>
    <property type="project" value="GO_Central"/>
</dbReference>
<dbReference type="Gramene" id="KQK21159">
    <property type="protein sequence ID" value="KQK21159"/>
    <property type="gene ID" value="BRADI_1g59040v3"/>
</dbReference>
<evidence type="ECO:0000256" key="1">
    <source>
        <dbReference type="ARBA" id="ARBA00008455"/>
    </source>
</evidence>
<protein>
    <recommendedName>
        <fullName evidence="3">Peptidase C1A papain C-terminal domain-containing protein</fullName>
    </recommendedName>
</protein>
<dbReference type="InterPro" id="IPR000668">
    <property type="entry name" value="Peptidase_C1A_C"/>
</dbReference>
<dbReference type="EnsemblPlants" id="KQK21159">
    <property type="protein sequence ID" value="KQK21159"/>
    <property type="gene ID" value="BRADI_1g59040v3"/>
</dbReference>
<dbReference type="HOGENOM" id="CLU_1456374_0_0_1"/>
<dbReference type="OrthoDB" id="683764at2759"/>
<reference evidence="4 5" key="1">
    <citation type="journal article" date="2010" name="Nature">
        <title>Genome sequencing and analysis of the model grass Brachypodium distachyon.</title>
        <authorList>
            <consortium name="International Brachypodium Initiative"/>
        </authorList>
    </citation>
    <scope>NUCLEOTIDE SEQUENCE [LARGE SCALE GENOMIC DNA]</scope>
    <source>
        <strain evidence="4 5">Bd21</strain>
    </source>
</reference>
<dbReference type="PANTHER" id="PTHR12411">
    <property type="entry name" value="CYSTEINE PROTEASE FAMILY C1-RELATED"/>
    <property type="match status" value="1"/>
</dbReference>
<dbReference type="SUPFAM" id="SSF54001">
    <property type="entry name" value="Cysteine proteinases"/>
    <property type="match status" value="1"/>
</dbReference>
<dbReference type="SMART" id="SM00645">
    <property type="entry name" value="Pept_C1"/>
    <property type="match status" value="1"/>
</dbReference>
<dbReference type="PRINTS" id="PR00705">
    <property type="entry name" value="PAPAIN"/>
</dbReference>
<sequence>MAIAGCSTFAVGLWYMKNLHPSKIDWVEAGVVSPVVRNQNDCGSCWAMASVGSVEALHYMETKQSITLSTQELIDCDTGNYGCEVSSDDLQRYKGGIMDYTFDRSNYRRHYVLIVGYGKDSEGVEYWRFKNSWGEEWGEGGFGRIRRHVADKRGALGIYMLQEYTRCLRPDRSCMFGSIFVCKKLV</sequence>
<evidence type="ECO:0000313" key="4">
    <source>
        <dbReference type="EMBL" id="KQK21159.1"/>
    </source>
</evidence>
<feature type="domain" description="Peptidase C1A papain C-terminal" evidence="3">
    <location>
        <begin position="20"/>
        <end position="166"/>
    </location>
</feature>
<keyword evidence="2" id="KW-0732">Signal</keyword>
<dbReference type="eggNOG" id="KOG1543">
    <property type="taxonomic scope" value="Eukaryota"/>
</dbReference>
<evidence type="ECO:0000313" key="5">
    <source>
        <dbReference type="EnsemblPlants" id="KQK21159"/>
    </source>
</evidence>
<organism evidence="4">
    <name type="scientific">Brachypodium distachyon</name>
    <name type="common">Purple false brome</name>
    <name type="synonym">Trachynia distachya</name>
    <dbReference type="NCBI Taxonomy" id="15368"/>
    <lineage>
        <taxon>Eukaryota</taxon>
        <taxon>Viridiplantae</taxon>
        <taxon>Streptophyta</taxon>
        <taxon>Embryophyta</taxon>
        <taxon>Tracheophyta</taxon>
        <taxon>Spermatophyta</taxon>
        <taxon>Magnoliopsida</taxon>
        <taxon>Liliopsida</taxon>
        <taxon>Poales</taxon>
        <taxon>Poaceae</taxon>
        <taxon>BOP clade</taxon>
        <taxon>Pooideae</taxon>
        <taxon>Stipodae</taxon>
        <taxon>Brachypodieae</taxon>
        <taxon>Brachypodium</taxon>
    </lineage>
</organism>
<dbReference type="AlphaFoldDB" id="I1H4A5"/>
<dbReference type="InterPro" id="IPR038765">
    <property type="entry name" value="Papain-like_cys_pep_sf"/>
</dbReference>
<proteinExistence type="inferred from homology"/>
<dbReference type="GO" id="GO:0005764">
    <property type="term" value="C:lysosome"/>
    <property type="evidence" value="ECO:0000318"/>
    <property type="project" value="GO_Central"/>
</dbReference>
<evidence type="ECO:0000256" key="2">
    <source>
        <dbReference type="ARBA" id="ARBA00022729"/>
    </source>
</evidence>
<dbReference type="InterPro" id="IPR013128">
    <property type="entry name" value="Peptidase_C1A"/>
</dbReference>